<evidence type="ECO:0000313" key="2">
    <source>
        <dbReference type="EMBL" id="QEL55520.1"/>
    </source>
</evidence>
<organism evidence="2 3">
    <name type="scientific">Chromobacterium paludis</name>
    <dbReference type="NCBI Taxonomy" id="2605945"/>
    <lineage>
        <taxon>Bacteria</taxon>
        <taxon>Pseudomonadati</taxon>
        <taxon>Pseudomonadota</taxon>
        <taxon>Betaproteobacteria</taxon>
        <taxon>Neisseriales</taxon>
        <taxon>Chromobacteriaceae</taxon>
        <taxon>Chromobacterium</taxon>
    </lineage>
</organism>
<gene>
    <name evidence="2" type="ORF">FYK34_08040</name>
</gene>
<sequence length="174" mass="18515">MLVILKYWREILLALAIAALVALGWEARAVMAERDAADARAAQAQQLANQVQAARAAEHAKAASEAAASAQYQKGLEDGKQDLAAAVDRLRANLRLRDQQLARAGHLPATTAGAGRRDASPPADFLAAHGEDALRLAGEADDVVKQLSACQVILQADRQLPLYSKTKKAPMGLF</sequence>
<feature type="region of interest" description="Disordered" evidence="1">
    <location>
        <begin position="105"/>
        <end position="124"/>
    </location>
</feature>
<dbReference type="Proteomes" id="UP000322079">
    <property type="component" value="Chromosome"/>
</dbReference>
<protein>
    <recommendedName>
        <fullName evidence="4">Lysis protein</fullName>
    </recommendedName>
</protein>
<name>A0A5C1DFN8_9NEIS</name>
<accession>A0A5C1DFN8</accession>
<dbReference type="KEGG" id="chrm:FYK34_08040"/>
<evidence type="ECO:0000313" key="3">
    <source>
        <dbReference type="Proteomes" id="UP000322079"/>
    </source>
</evidence>
<dbReference type="RefSeq" id="WP_149295883.1">
    <property type="nucleotide sequence ID" value="NZ_CP043473.1"/>
</dbReference>
<proteinExistence type="predicted"/>
<reference evidence="2 3" key="1">
    <citation type="submission" date="2019-08" db="EMBL/GenBank/DDBJ databases">
        <title>Chromobacterium paludis, a novel bacterium isolated from a Maryland marsh pond.</title>
        <authorList>
            <person name="Blackburn M.B."/>
            <person name="Gundersen-Rindal D.E."/>
        </authorList>
    </citation>
    <scope>NUCLEOTIDE SEQUENCE [LARGE SCALE GENOMIC DNA]</scope>
    <source>
        <strain evidence="3">IIBBL 257-1</strain>
    </source>
</reference>
<evidence type="ECO:0008006" key="4">
    <source>
        <dbReference type="Google" id="ProtNLM"/>
    </source>
</evidence>
<dbReference type="AlphaFoldDB" id="A0A5C1DFN8"/>
<dbReference type="EMBL" id="CP043473">
    <property type="protein sequence ID" value="QEL55520.1"/>
    <property type="molecule type" value="Genomic_DNA"/>
</dbReference>
<keyword evidence="3" id="KW-1185">Reference proteome</keyword>
<evidence type="ECO:0000256" key="1">
    <source>
        <dbReference type="SAM" id="MobiDB-lite"/>
    </source>
</evidence>